<evidence type="ECO:0000256" key="2">
    <source>
        <dbReference type="ARBA" id="ARBA00006523"/>
    </source>
</evidence>
<evidence type="ECO:0000256" key="1">
    <source>
        <dbReference type="ARBA" id="ARBA00004651"/>
    </source>
</evidence>
<reference evidence="11 12" key="1">
    <citation type="submission" date="2018-11" db="EMBL/GenBank/DDBJ databases">
        <title>Genomic Encyclopedia of Type Strains, Phase IV (KMG-IV): sequencing the most valuable type-strain genomes for metagenomic binning, comparative biology and taxonomic classification.</title>
        <authorList>
            <person name="Goeker M."/>
        </authorList>
    </citation>
    <scope>NUCLEOTIDE SEQUENCE [LARGE SCALE GENOMIC DNA]</scope>
    <source>
        <strain evidence="11 12">DSM 29158</strain>
    </source>
</reference>
<feature type="domain" description="Major facilitator superfamily (MFS) profile" evidence="10">
    <location>
        <begin position="1"/>
        <end position="394"/>
    </location>
</feature>
<dbReference type="Proteomes" id="UP000277108">
    <property type="component" value="Unassembled WGS sequence"/>
</dbReference>
<feature type="transmembrane region" description="Helical" evidence="9">
    <location>
        <begin position="307"/>
        <end position="329"/>
    </location>
</feature>
<comment type="subcellular location">
    <subcellularLocation>
        <location evidence="1">Cell membrane</location>
        <topology evidence="1">Multi-pass membrane protein</topology>
    </subcellularLocation>
</comment>
<protein>
    <submittedName>
        <fullName evidence="11">Putative MFS family arabinose efflux permease</fullName>
    </submittedName>
</protein>
<evidence type="ECO:0000313" key="12">
    <source>
        <dbReference type="Proteomes" id="UP000277108"/>
    </source>
</evidence>
<dbReference type="PANTHER" id="PTHR23535">
    <property type="entry name" value="SUGAR EFFLUX TRANSPORTER A-RELATED"/>
    <property type="match status" value="1"/>
</dbReference>
<evidence type="ECO:0000256" key="7">
    <source>
        <dbReference type="ARBA" id="ARBA00022989"/>
    </source>
</evidence>
<feature type="transmembrane region" description="Helical" evidence="9">
    <location>
        <begin position="47"/>
        <end position="66"/>
    </location>
</feature>
<feature type="transmembrane region" description="Helical" evidence="9">
    <location>
        <begin position="282"/>
        <end position="301"/>
    </location>
</feature>
<feature type="transmembrane region" description="Helical" evidence="9">
    <location>
        <begin position="12"/>
        <end position="35"/>
    </location>
</feature>
<dbReference type="RefSeq" id="WP_123807072.1">
    <property type="nucleotide sequence ID" value="NZ_RKRK01000002.1"/>
</dbReference>
<evidence type="ECO:0000256" key="9">
    <source>
        <dbReference type="SAM" id="Phobius"/>
    </source>
</evidence>
<dbReference type="InterPro" id="IPR036259">
    <property type="entry name" value="MFS_trans_sf"/>
</dbReference>
<keyword evidence="6 9" id="KW-0812">Transmembrane</keyword>
<keyword evidence="3" id="KW-0813">Transport</keyword>
<evidence type="ECO:0000256" key="4">
    <source>
        <dbReference type="ARBA" id="ARBA00022475"/>
    </source>
</evidence>
<evidence type="ECO:0000256" key="6">
    <source>
        <dbReference type="ARBA" id="ARBA00022692"/>
    </source>
</evidence>
<dbReference type="PANTHER" id="PTHR23535:SF2">
    <property type="entry name" value="SUGAR EFFLUX TRANSPORTER A-RELATED"/>
    <property type="match status" value="1"/>
</dbReference>
<sequence length="395" mass="43675">MLLSLLNIKNYKLFLSNMTFIGMAVAITAPFLVLFTTEVHGITSTQHGIFLAMIALMSFLVNSVVGRLSDKIPQYRNIIILCSLLCFVFAFMNYLLISNTLLMIILVILFQGLGAPAMPQLYAIAREGINESHSDRAVLANTVLRSMFSFGFLMGPLVGTILLMKFDYDGLFIGTILLFLVVFVSCLFIKKPNTQFHYSTSTHIKSGAPNMFKTKEILLPFIAFVLLHIGQWMYLLNMPLYVKNYLNESAREVGWLSSACAGLEVPIMILLGMLASRLKTMTLLKIGAVVGAIFFISIGIFESVYAMLIGQIALAFFISVLLGLGISFFQDLLPDFPGYASTLFSNAMIVGQFVGNLLGGAMSEWVGLGYVFYVSGSFLIVAFIILLFSKEEVRV</sequence>
<evidence type="ECO:0000256" key="8">
    <source>
        <dbReference type="ARBA" id="ARBA00023136"/>
    </source>
</evidence>
<feature type="transmembrane region" description="Helical" evidence="9">
    <location>
        <begin position="78"/>
        <end position="97"/>
    </location>
</feature>
<keyword evidence="5" id="KW-0762">Sugar transport</keyword>
<keyword evidence="8 9" id="KW-0472">Membrane</keyword>
<dbReference type="CDD" id="cd17471">
    <property type="entry name" value="MFS_Set"/>
    <property type="match status" value="1"/>
</dbReference>
<keyword evidence="4" id="KW-1003">Cell membrane</keyword>
<feature type="transmembrane region" description="Helical" evidence="9">
    <location>
        <begin position="170"/>
        <end position="189"/>
    </location>
</feature>
<gene>
    <name evidence="11" type="ORF">EDD62_0032</name>
</gene>
<dbReference type="OrthoDB" id="7337792at2"/>
<comment type="similarity">
    <text evidence="2">Belongs to the major facilitator superfamily. Set transporter family.</text>
</comment>
<dbReference type="GO" id="GO:0022857">
    <property type="term" value="F:transmembrane transporter activity"/>
    <property type="evidence" value="ECO:0007669"/>
    <property type="project" value="InterPro"/>
</dbReference>
<comment type="caution">
    <text evidence="11">The sequence shown here is derived from an EMBL/GenBank/DDBJ whole genome shotgun (WGS) entry which is preliminary data.</text>
</comment>
<proteinExistence type="inferred from homology"/>
<feature type="transmembrane region" description="Helical" evidence="9">
    <location>
        <begin position="255"/>
        <end position="275"/>
    </location>
</feature>
<dbReference type="Pfam" id="PF07690">
    <property type="entry name" value="MFS_1"/>
    <property type="match status" value="2"/>
</dbReference>
<evidence type="ECO:0000313" key="11">
    <source>
        <dbReference type="EMBL" id="RPF57414.1"/>
    </source>
</evidence>
<dbReference type="GO" id="GO:0005886">
    <property type="term" value="C:plasma membrane"/>
    <property type="evidence" value="ECO:0007669"/>
    <property type="project" value="UniProtKB-SubCell"/>
</dbReference>
<accession>A0A3N5BHX4</accession>
<keyword evidence="7 9" id="KW-1133">Transmembrane helix</keyword>
<dbReference type="InterPro" id="IPR020846">
    <property type="entry name" value="MFS_dom"/>
</dbReference>
<dbReference type="AlphaFoldDB" id="A0A3N5BHX4"/>
<keyword evidence="12" id="KW-1185">Reference proteome</keyword>
<dbReference type="EMBL" id="RKRK01000002">
    <property type="protein sequence ID" value="RPF57414.1"/>
    <property type="molecule type" value="Genomic_DNA"/>
</dbReference>
<evidence type="ECO:0000259" key="10">
    <source>
        <dbReference type="PROSITE" id="PS50850"/>
    </source>
</evidence>
<feature type="transmembrane region" description="Helical" evidence="9">
    <location>
        <begin position="370"/>
        <end position="389"/>
    </location>
</feature>
<dbReference type="SUPFAM" id="SSF103473">
    <property type="entry name" value="MFS general substrate transporter"/>
    <property type="match status" value="1"/>
</dbReference>
<dbReference type="PROSITE" id="PS50850">
    <property type="entry name" value="MFS"/>
    <property type="match status" value="1"/>
</dbReference>
<feature type="transmembrane region" description="Helical" evidence="9">
    <location>
        <begin position="217"/>
        <end position="235"/>
    </location>
</feature>
<evidence type="ECO:0000256" key="5">
    <source>
        <dbReference type="ARBA" id="ARBA00022597"/>
    </source>
</evidence>
<feature type="transmembrane region" description="Helical" evidence="9">
    <location>
        <begin position="103"/>
        <end position="125"/>
    </location>
</feature>
<feature type="transmembrane region" description="Helical" evidence="9">
    <location>
        <begin position="336"/>
        <end position="358"/>
    </location>
</feature>
<feature type="transmembrane region" description="Helical" evidence="9">
    <location>
        <begin position="146"/>
        <end position="164"/>
    </location>
</feature>
<organism evidence="11 12">
    <name type="scientific">Abyssicoccus albus</name>
    <dbReference type="NCBI Taxonomy" id="1817405"/>
    <lineage>
        <taxon>Bacteria</taxon>
        <taxon>Bacillati</taxon>
        <taxon>Bacillota</taxon>
        <taxon>Bacilli</taxon>
        <taxon>Bacillales</taxon>
        <taxon>Abyssicoccaceae</taxon>
    </lineage>
</organism>
<dbReference type="Gene3D" id="1.20.1250.20">
    <property type="entry name" value="MFS general substrate transporter like domains"/>
    <property type="match status" value="2"/>
</dbReference>
<dbReference type="InterPro" id="IPR011701">
    <property type="entry name" value="MFS"/>
</dbReference>
<name>A0A3N5BHX4_9BACL</name>
<evidence type="ECO:0000256" key="3">
    <source>
        <dbReference type="ARBA" id="ARBA00022448"/>
    </source>
</evidence>